<reference evidence="1" key="1">
    <citation type="journal article" date="2020" name="Microb. Genom.">
        <title>Genetic diversity of clinical and environmental Mucorales isolates obtained from an investigation of mucormycosis cases among solid organ transplant recipients.</title>
        <authorList>
            <person name="Nguyen M.H."/>
            <person name="Kaul D."/>
            <person name="Muto C."/>
            <person name="Cheng S.J."/>
            <person name="Richter R.A."/>
            <person name="Bruno V.M."/>
            <person name="Liu G."/>
            <person name="Beyhan S."/>
            <person name="Sundermann A.J."/>
            <person name="Mounaud S."/>
            <person name="Pasculle A.W."/>
            <person name="Nierman W.C."/>
            <person name="Driscoll E."/>
            <person name="Cumbie R."/>
            <person name="Clancy C.J."/>
            <person name="Dupont C.L."/>
        </authorList>
    </citation>
    <scope>NUCLEOTIDE SEQUENCE</scope>
    <source>
        <strain evidence="1">GL11</strain>
    </source>
</reference>
<sequence>MDVETYLLQLYLQQGYDVAMVAANDFLRQWESCDVGPQNPVYEIEGESVTREEYAKYLMEDVVSLDRLINGQVTYNNGANCVIQNGNATNEQCDWEEQDNQEILVQLENLIRHQYEQYVHILQEIERLEELRDSLCDLFATNVCHWAHFPNSLENFCTWL</sequence>
<dbReference type="Proteomes" id="UP000716291">
    <property type="component" value="Unassembled WGS sequence"/>
</dbReference>
<keyword evidence="2" id="KW-1185">Reference proteome</keyword>
<evidence type="ECO:0000313" key="1">
    <source>
        <dbReference type="EMBL" id="KAG1295624.1"/>
    </source>
</evidence>
<evidence type="ECO:0000313" key="2">
    <source>
        <dbReference type="Proteomes" id="UP000716291"/>
    </source>
</evidence>
<organism evidence="1 2">
    <name type="scientific">Rhizopus oryzae</name>
    <name type="common">Mucormycosis agent</name>
    <name type="synonym">Rhizopus arrhizus var. delemar</name>
    <dbReference type="NCBI Taxonomy" id="64495"/>
    <lineage>
        <taxon>Eukaryota</taxon>
        <taxon>Fungi</taxon>
        <taxon>Fungi incertae sedis</taxon>
        <taxon>Mucoromycota</taxon>
        <taxon>Mucoromycotina</taxon>
        <taxon>Mucoromycetes</taxon>
        <taxon>Mucorales</taxon>
        <taxon>Mucorineae</taxon>
        <taxon>Rhizopodaceae</taxon>
        <taxon>Rhizopus</taxon>
    </lineage>
</organism>
<proteinExistence type="predicted"/>
<dbReference type="EMBL" id="JAANQT010005168">
    <property type="protein sequence ID" value="KAG1295624.1"/>
    <property type="molecule type" value="Genomic_DNA"/>
</dbReference>
<comment type="caution">
    <text evidence="1">The sequence shown here is derived from an EMBL/GenBank/DDBJ whole genome shotgun (WGS) entry which is preliminary data.</text>
</comment>
<protein>
    <submittedName>
        <fullName evidence="1">Uncharacterized protein</fullName>
    </submittedName>
</protein>
<accession>A0A9P6WVJ5</accession>
<name>A0A9P6WVJ5_RHIOR</name>
<dbReference type="AlphaFoldDB" id="A0A9P6WVJ5"/>
<gene>
    <name evidence="1" type="ORF">G6F64_013297</name>
</gene>